<feature type="compositionally biased region" description="Low complexity" evidence="1">
    <location>
        <begin position="1"/>
        <end position="11"/>
    </location>
</feature>
<dbReference type="Proteomes" id="UP000197535">
    <property type="component" value="Unassembled WGS sequence"/>
</dbReference>
<evidence type="ECO:0000313" key="3">
    <source>
        <dbReference type="Proteomes" id="UP000197535"/>
    </source>
</evidence>
<feature type="compositionally biased region" description="Polar residues" evidence="1">
    <location>
        <begin position="30"/>
        <end position="51"/>
    </location>
</feature>
<dbReference type="AlphaFoldDB" id="A0A254TL86"/>
<evidence type="ECO:0000313" key="2">
    <source>
        <dbReference type="EMBL" id="OWW21373.1"/>
    </source>
</evidence>
<gene>
    <name evidence="2" type="ORF">AYR66_19690</name>
</gene>
<feature type="compositionally biased region" description="Polar residues" evidence="1">
    <location>
        <begin position="87"/>
        <end position="97"/>
    </location>
</feature>
<accession>A0A254TL86</accession>
<organism evidence="2 3">
    <name type="scientific">Noviherbaspirillum denitrificans</name>
    <dbReference type="NCBI Taxonomy" id="1968433"/>
    <lineage>
        <taxon>Bacteria</taxon>
        <taxon>Pseudomonadati</taxon>
        <taxon>Pseudomonadota</taxon>
        <taxon>Betaproteobacteria</taxon>
        <taxon>Burkholderiales</taxon>
        <taxon>Oxalobacteraceae</taxon>
        <taxon>Noviherbaspirillum</taxon>
    </lineage>
</organism>
<keyword evidence="3" id="KW-1185">Reference proteome</keyword>
<sequence>MAVDKPNAGGPKPAPAPEPKQAPKNESRTPQDNTAAKQSPTATKSALNISFGQVPDNEKGKQPDKVPADTKSAPGADPKAAPGEPGSTVTGKDNQPLKTPDGRSIILDKNKNPIPVDSDGTPITDPKGNIYAVDQTGKYLQTVDGKYGVYEKTSGILVAADARTGETYKDLGGNPYFIDKNAAYVQTPDGKDVVYDTHGHPVAADTYGKVVADQNGYAYVVQPDGKYTNAEGKDVVYDKIGNQVIKTGQQAKIPGKNGTTQYGDIYKNIANNELELTNEDGFVQKVDAATNELAKDANGLPIVLYNPIDNEPNHPPVKPYDDPQTTINNLPQGQERGDPMEIKKGLLNNGYLDSDGINAALAKYNVLDVYNALVKASKNGGEDVPTTLPYGVAGKVVQPTEEQAKEIIATVMDWIKMNAHYAPVKEGQLPLVMLYDTGDPKKTDYGFTAGNGSGTVWVSGASKIIPSILAHELNHAFANRIFKGKLGMENGENLSQLNEAVTEYISTHWTGNHADSHREDPNEPVNEVKELQNIETAVQSLGKEFGGGDAQKGFEILQRAYFAGDPVAMELFIRAYRKAAGTA</sequence>
<feature type="region of interest" description="Disordered" evidence="1">
    <location>
        <begin position="1"/>
        <end position="129"/>
    </location>
</feature>
<proteinExistence type="predicted"/>
<dbReference type="EMBL" id="LSTO01000001">
    <property type="protein sequence ID" value="OWW21373.1"/>
    <property type="molecule type" value="Genomic_DNA"/>
</dbReference>
<evidence type="ECO:0000256" key="1">
    <source>
        <dbReference type="SAM" id="MobiDB-lite"/>
    </source>
</evidence>
<reference evidence="2 3" key="1">
    <citation type="submission" date="2016-02" db="EMBL/GenBank/DDBJ databases">
        <authorList>
            <person name="Wen L."/>
            <person name="He K."/>
            <person name="Yang H."/>
        </authorList>
    </citation>
    <scope>NUCLEOTIDE SEQUENCE [LARGE SCALE GENOMIC DNA]</scope>
    <source>
        <strain evidence="2 3">TSA40</strain>
    </source>
</reference>
<comment type="caution">
    <text evidence="2">The sequence shown here is derived from an EMBL/GenBank/DDBJ whole genome shotgun (WGS) entry which is preliminary data.</text>
</comment>
<name>A0A254TL86_9BURK</name>
<feature type="compositionally biased region" description="Basic and acidic residues" evidence="1">
    <location>
        <begin position="56"/>
        <end position="68"/>
    </location>
</feature>
<protein>
    <submittedName>
        <fullName evidence="2">Uncharacterized protein</fullName>
    </submittedName>
</protein>